<dbReference type="EMBL" id="SELW01000349">
    <property type="protein sequence ID" value="TID29009.1"/>
    <property type="molecule type" value="Genomic_DNA"/>
</dbReference>
<protein>
    <submittedName>
        <fullName evidence="2">Uncharacterized protein</fullName>
    </submittedName>
</protein>
<feature type="region of interest" description="Disordered" evidence="1">
    <location>
        <begin position="728"/>
        <end position="757"/>
    </location>
</feature>
<feature type="region of interest" description="Disordered" evidence="1">
    <location>
        <begin position="157"/>
        <end position="200"/>
    </location>
</feature>
<evidence type="ECO:0000256" key="1">
    <source>
        <dbReference type="SAM" id="MobiDB-lite"/>
    </source>
</evidence>
<proteinExistence type="predicted"/>
<dbReference type="STRING" id="52247.A0A4T0X1V5"/>
<comment type="caution">
    <text evidence="2">The sequence shown here is derived from an EMBL/GenBank/DDBJ whole genome shotgun (WGS) entry which is preliminary data.</text>
</comment>
<evidence type="ECO:0000313" key="3">
    <source>
        <dbReference type="Proteomes" id="UP000307173"/>
    </source>
</evidence>
<dbReference type="OrthoDB" id="3998223at2759"/>
<name>A0A4T0X1V5_9ASCO</name>
<feature type="compositionally biased region" description="Basic and acidic residues" evidence="1">
    <location>
        <begin position="162"/>
        <end position="182"/>
    </location>
</feature>
<sequence>MHTDTVEGDASSSTNALSITTVVDSVSTSVHASTSLSASTSTAATSTINKNMIPVTNQTRESSVNDSDFFDQFLNISLPSNDNNNELLQVLEASSTTLPQFFPFQNPNKTSSLPNLNSPLESKIESPKMFHIPSNKSDSEFLLNHSKIEISFNKLGSSSESKYNKRTEESSTKEIKHEDRAPADLSSSPTIPMDSPSMYSPQPVLNEIKRITTPPIPKQKVETKQSFNKPPTFSVIKSTSVKLSENSIATYTEKARILKLLRKGLETYTSILSNMTTDTIEPRADYLSNYLKSLDLHIKPRVINDLFAEIKNNKLGTNVLKVIDDPLFVTQFQDLLLESHRRRKHYNKRRQSKLNAVINSTTGNSISISSHQFPPIQRKPSVDTTSKISASIDIIKIGSLVDYHHSHDDSNFKSIVDLRNIPRCVEKNSFLLALKSSDPNMQSCIDGIPPNHAITFTKTPIILNPQININLDTDQMVSFSNVLIDLTTVLNNSVRVNSNLQLKSITKIYSGSNLIQKRCDPINGYLLNNSDNSNIVKLILPFQAKFWASLLNDFHNGSITFKKFDTLKISHTIYNNDDYVKFKVSNGPIHSFIWDFNTQLRQPISFNIDLGVASNELTNDAYQIPMKQDLNAKLHNSVPLIQNKTFQENTIHNSFAEYIPPNPSNTFSKLNSHISSKPNMANSMSSIPHQQHFFNGNNHSTIFPQHLSFTIDDYTNISQNSASSIISNPPLSSSLQTSTPNSFNSKGRGHKRTRSRSMNEIDLLSINLSNYISQSNSLMNLEDPTTLNFYSNTINSGNSAGTGVQQQNNTNISNSQLLSTSNTILIRRAYKSQKEVNTKTSTCVSREATVDNNNLSQSLHDHHAEENDDDDLFPQINFEQFDPNSTHFIPLQPFKNSLR</sequence>
<evidence type="ECO:0000313" key="2">
    <source>
        <dbReference type="EMBL" id="TID29009.1"/>
    </source>
</evidence>
<keyword evidence="3" id="KW-1185">Reference proteome</keyword>
<dbReference type="AlphaFoldDB" id="A0A4T0X1V5"/>
<accession>A0A4T0X1V5</accession>
<dbReference type="Proteomes" id="UP000307173">
    <property type="component" value="Unassembled WGS sequence"/>
</dbReference>
<reference evidence="2 3" key="1">
    <citation type="journal article" date="2019" name="Front. Genet.">
        <title>Whole-Genome Sequencing of the Opportunistic Yeast Pathogen Candida inconspicua Uncovers Its Hybrid Origin.</title>
        <authorList>
            <person name="Mixao V."/>
            <person name="Hansen A.P."/>
            <person name="Saus E."/>
            <person name="Boekhout T."/>
            <person name="Lass-Florl C."/>
            <person name="Gabaldon T."/>
        </authorList>
    </citation>
    <scope>NUCLEOTIDE SEQUENCE [LARGE SCALE GENOMIC DNA]</scope>
    <source>
        <strain evidence="2 3">CBS 180</strain>
    </source>
</reference>
<gene>
    <name evidence="2" type="ORF">CANINC_002157</name>
</gene>
<feature type="compositionally biased region" description="Low complexity" evidence="1">
    <location>
        <begin position="728"/>
        <end position="742"/>
    </location>
</feature>
<organism evidence="2 3">
    <name type="scientific">Pichia inconspicua</name>
    <dbReference type="NCBI Taxonomy" id="52247"/>
    <lineage>
        <taxon>Eukaryota</taxon>
        <taxon>Fungi</taxon>
        <taxon>Dikarya</taxon>
        <taxon>Ascomycota</taxon>
        <taxon>Saccharomycotina</taxon>
        <taxon>Pichiomycetes</taxon>
        <taxon>Pichiales</taxon>
        <taxon>Pichiaceae</taxon>
        <taxon>Pichia</taxon>
    </lineage>
</organism>